<feature type="transmembrane region" description="Helical" evidence="1">
    <location>
        <begin position="73"/>
        <end position="91"/>
    </location>
</feature>
<keyword evidence="3" id="KW-1185">Reference proteome</keyword>
<organism evidence="2 3">
    <name type="scientific">Desulfuromusa kysingii</name>
    <dbReference type="NCBI Taxonomy" id="37625"/>
    <lineage>
        <taxon>Bacteria</taxon>
        <taxon>Pseudomonadati</taxon>
        <taxon>Thermodesulfobacteriota</taxon>
        <taxon>Desulfuromonadia</taxon>
        <taxon>Desulfuromonadales</taxon>
        <taxon>Geopsychrobacteraceae</taxon>
        <taxon>Desulfuromusa</taxon>
    </lineage>
</organism>
<dbReference type="PANTHER" id="PTHR41324">
    <property type="entry name" value="MEMBRANE PROTEIN-RELATED"/>
    <property type="match status" value="1"/>
</dbReference>
<evidence type="ECO:0000313" key="3">
    <source>
        <dbReference type="Proteomes" id="UP000199409"/>
    </source>
</evidence>
<proteinExistence type="predicted"/>
<keyword evidence="1" id="KW-1133">Transmembrane helix</keyword>
<evidence type="ECO:0000256" key="1">
    <source>
        <dbReference type="SAM" id="Phobius"/>
    </source>
</evidence>
<dbReference type="AlphaFoldDB" id="A0A1H3ZF17"/>
<feature type="transmembrane region" description="Helical" evidence="1">
    <location>
        <begin position="48"/>
        <end position="67"/>
    </location>
</feature>
<feature type="transmembrane region" description="Helical" evidence="1">
    <location>
        <begin position="213"/>
        <end position="230"/>
    </location>
</feature>
<feature type="transmembrane region" description="Helical" evidence="1">
    <location>
        <begin position="103"/>
        <end position="125"/>
    </location>
</feature>
<dbReference type="Pfam" id="PF09991">
    <property type="entry name" value="DUF2232"/>
    <property type="match status" value="1"/>
</dbReference>
<protein>
    <submittedName>
        <fullName evidence="2">Uncharacterized conserved protein YybS, DUF2232 family</fullName>
    </submittedName>
</protein>
<evidence type="ECO:0000313" key="2">
    <source>
        <dbReference type="EMBL" id="SEA21974.1"/>
    </source>
</evidence>
<sequence>MKGQSALYTVVGIGATLICLLGVSWIGPAGGFLNLLTPLAAAYLGMRFGLRSSLVIVIVTSALLLQLATTYTLAAYLGVFGVGSLLLPFFLRQQRSWDRSVLYATAGSAVATALMILFTVLVSGVNLQTLIDQMLQSEVDQAMQVYRASGFSDDQLQNMQQVVDGLSDFIGKNFYGLYFASLLAIQSLCLLLLQRLKGQHYHIAGIAFSRWRLPPGLIWVLIVAGFFLLLPLEAVSLIGRNLLVVLLPLYFLQGMAVVNSFLQKKTYPPLVKGLIYFLLLILNPLPIIITCAGVFDLWIDFRRPRQKNI</sequence>
<dbReference type="Proteomes" id="UP000199409">
    <property type="component" value="Unassembled WGS sequence"/>
</dbReference>
<feature type="transmembrane region" description="Helical" evidence="1">
    <location>
        <begin position="242"/>
        <end position="262"/>
    </location>
</feature>
<feature type="transmembrane region" description="Helical" evidence="1">
    <location>
        <begin position="175"/>
        <end position="193"/>
    </location>
</feature>
<dbReference type="STRING" id="37625.SAMN05660420_01491"/>
<reference evidence="2 3" key="1">
    <citation type="submission" date="2016-10" db="EMBL/GenBank/DDBJ databases">
        <authorList>
            <person name="de Groot N.N."/>
        </authorList>
    </citation>
    <scope>NUCLEOTIDE SEQUENCE [LARGE SCALE GENOMIC DNA]</scope>
    <source>
        <strain evidence="2 3">DSM 7343</strain>
    </source>
</reference>
<dbReference type="PANTHER" id="PTHR41324:SF1">
    <property type="entry name" value="DUF2232 DOMAIN-CONTAINING PROTEIN"/>
    <property type="match status" value="1"/>
</dbReference>
<gene>
    <name evidence="2" type="ORF">SAMN05660420_01491</name>
</gene>
<dbReference type="RefSeq" id="WP_092346296.1">
    <property type="nucleotide sequence ID" value="NZ_FNQN01000004.1"/>
</dbReference>
<dbReference type="EMBL" id="FNQN01000004">
    <property type="protein sequence ID" value="SEA21974.1"/>
    <property type="molecule type" value="Genomic_DNA"/>
</dbReference>
<name>A0A1H3ZF17_9BACT</name>
<feature type="transmembrane region" description="Helical" evidence="1">
    <location>
        <begin position="6"/>
        <end position="36"/>
    </location>
</feature>
<dbReference type="OrthoDB" id="12714at2"/>
<dbReference type="InterPro" id="IPR018710">
    <property type="entry name" value="DUF2232"/>
</dbReference>
<accession>A0A1H3ZF17</accession>
<feature type="transmembrane region" description="Helical" evidence="1">
    <location>
        <begin position="274"/>
        <end position="299"/>
    </location>
</feature>
<keyword evidence="1" id="KW-0812">Transmembrane</keyword>
<keyword evidence="1" id="KW-0472">Membrane</keyword>